<organism evidence="3 4">
    <name type="scientific">Desulfomarina profundi</name>
    <dbReference type="NCBI Taxonomy" id="2772557"/>
    <lineage>
        <taxon>Bacteria</taxon>
        <taxon>Pseudomonadati</taxon>
        <taxon>Thermodesulfobacteriota</taxon>
        <taxon>Desulfobulbia</taxon>
        <taxon>Desulfobulbales</taxon>
        <taxon>Desulfobulbaceae</taxon>
        <taxon>Desulfomarina</taxon>
    </lineage>
</organism>
<evidence type="ECO:0000313" key="4">
    <source>
        <dbReference type="Proteomes" id="UP000826725"/>
    </source>
</evidence>
<protein>
    <recommendedName>
        <fullName evidence="2">DUF2231 domain-containing protein</fullName>
    </recommendedName>
</protein>
<keyword evidence="1" id="KW-0812">Transmembrane</keyword>
<reference evidence="3" key="1">
    <citation type="submission" date="2020-09" db="EMBL/GenBank/DDBJ databases">
        <title>Desulfogranum mesoprofundum gen. nov., sp. nov., a novel mesophilic, sulfate-reducing chemolithoautotroph isolated from a deep-sea hydrothermal vent chimney in the Suiyo Seamount.</title>
        <authorList>
            <person name="Hashimoto Y."/>
            <person name="Nakagawa S."/>
        </authorList>
    </citation>
    <scope>NUCLEOTIDE SEQUENCE</scope>
    <source>
        <strain evidence="3">KT2</strain>
    </source>
</reference>
<evidence type="ECO:0000256" key="1">
    <source>
        <dbReference type="SAM" id="Phobius"/>
    </source>
</evidence>
<dbReference type="Pfam" id="PF09990">
    <property type="entry name" value="DUF2231"/>
    <property type="match status" value="1"/>
</dbReference>
<keyword evidence="1" id="KW-1133">Transmembrane helix</keyword>
<evidence type="ECO:0000259" key="2">
    <source>
        <dbReference type="Pfam" id="PF09990"/>
    </source>
</evidence>
<evidence type="ECO:0000313" key="3">
    <source>
        <dbReference type="EMBL" id="BCL60354.1"/>
    </source>
</evidence>
<name>A0A8D5FRC7_9BACT</name>
<dbReference type="Proteomes" id="UP000826725">
    <property type="component" value="Chromosome"/>
</dbReference>
<feature type="transmembrane region" description="Helical" evidence="1">
    <location>
        <begin position="84"/>
        <end position="105"/>
    </location>
</feature>
<feature type="domain" description="DUF2231" evidence="2">
    <location>
        <begin position="16"/>
        <end position="139"/>
    </location>
</feature>
<dbReference type="RefSeq" id="WP_228856491.1">
    <property type="nucleotide sequence ID" value="NZ_AP024086.1"/>
</dbReference>
<keyword evidence="1" id="KW-0472">Membrane</keyword>
<sequence>MVESIYGFLAKVGFTHPLHPMLTHVPMGMIIGMVTFAFLGLIWKNSHFNQTAFYCSVLAFLGVFPVIGAGLLDWLQFMEGEWNTFIIIKMVLGTTLIVLLGTSIIFKRKGKEPRTIFLIYILCLACAGGLGYSGGELVYG</sequence>
<accession>A0A8D5FRC7</accession>
<keyword evidence="4" id="KW-1185">Reference proteome</keyword>
<dbReference type="KEGG" id="dbk:DGMP_10470"/>
<feature type="transmembrane region" description="Helical" evidence="1">
    <location>
        <begin position="117"/>
        <end position="135"/>
    </location>
</feature>
<dbReference type="EMBL" id="AP024086">
    <property type="protein sequence ID" value="BCL60354.1"/>
    <property type="molecule type" value="Genomic_DNA"/>
</dbReference>
<feature type="transmembrane region" description="Helical" evidence="1">
    <location>
        <begin position="25"/>
        <end position="43"/>
    </location>
</feature>
<gene>
    <name evidence="3" type="ORF">DGMP_10470</name>
</gene>
<dbReference type="AlphaFoldDB" id="A0A8D5FRC7"/>
<proteinExistence type="predicted"/>
<dbReference type="InterPro" id="IPR019251">
    <property type="entry name" value="DUF2231_TM"/>
</dbReference>
<feature type="transmembrane region" description="Helical" evidence="1">
    <location>
        <begin position="52"/>
        <end position="72"/>
    </location>
</feature>